<dbReference type="Pfam" id="PF10025">
    <property type="entry name" value="DUF2267"/>
    <property type="match status" value="1"/>
</dbReference>
<evidence type="ECO:0000313" key="1">
    <source>
        <dbReference type="EMBL" id="SDK75782.1"/>
    </source>
</evidence>
<proteinExistence type="predicted"/>
<keyword evidence="2" id="KW-1185">Reference proteome</keyword>
<dbReference type="Proteomes" id="UP000199213">
    <property type="component" value="Unassembled WGS sequence"/>
</dbReference>
<sequence length="96" mass="11056">MESAAHFAAQLPEPLRDVYYEGKPHRCPEMYDAKEFVSRFAREADISIADVHRVAPAVTAIVVRQLSPGQLDKVLGRSPRGFVRFFSRRPRWEQRS</sequence>
<reference evidence="2" key="1">
    <citation type="submission" date="2016-10" db="EMBL/GenBank/DDBJ databases">
        <authorList>
            <person name="Varghese N."/>
            <person name="Submissions S."/>
        </authorList>
    </citation>
    <scope>NUCLEOTIDE SEQUENCE [LARGE SCALE GENOMIC DNA]</scope>
    <source>
        <strain evidence="2">DSM 45460</strain>
    </source>
</reference>
<name>A0A1G9EI20_ACTMZ</name>
<dbReference type="InterPro" id="IPR038282">
    <property type="entry name" value="DUF2267_sf"/>
</dbReference>
<dbReference type="EMBL" id="FNFM01000012">
    <property type="protein sequence ID" value="SDK75782.1"/>
    <property type="molecule type" value="Genomic_DNA"/>
</dbReference>
<gene>
    <name evidence="1" type="ORF">SAMN04487820_11267</name>
</gene>
<organism evidence="1 2">
    <name type="scientific">Actinopolyspora mzabensis</name>
    <dbReference type="NCBI Taxonomy" id="995066"/>
    <lineage>
        <taxon>Bacteria</taxon>
        <taxon>Bacillati</taxon>
        <taxon>Actinomycetota</taxon>
        <taxon>Actinomycetes</taxon>
        <taxon>Actinopolysporales</taxon>
        <taxon>Actinopolysporaceae</taxon>
        <taxon>Actinopolyspora</taxon>
    </lineage>
</organism>
<dbReference type="RefSeq" id="WP_218120262.1">
    <property type="nucleotide sequence ID" value="NZ_FNFM01000012.1"/>
</dbReference>
<protein>
    <submittedName>
        <fullName evidence="1">Uncharacterized conserved protein</fullName>
    </submittedName>
</protein>
<dbReference type="Gene3D" id="1.10.490.110">
    <property type="entry name" value="Uncharacterized conserved protein DUF2267"/>
    <property type="match status" value="1"/>
</dbReference>
<dbReference type="AlphaFoldDB" id="A0A1G9EI20"/>
<evidence type="ECO:0000313" key="2">
    <source>
        <dbReference type="Proteomes" id="UP000199213"/>
    </source>
</evidence>
<dbReference type="InterPro" id="IPR018727">
    <property type="entry name" value="DUF2267"/>
</dbReference>
<accession>A0A1G9EI20</accession>